<name>A0AAE1Y4G6_9LAMI</name>
<proteinExistence type="predicted"/>
<reference evidence="1" key="1">
    <citation type="submission" date="2020-06" db="EMBL/GenBank/DDBJ databases">
        <authorList>
            <person name="Li T."/>
            <person name="Hu X."/>
            <person name="Zhang T."/>
            <person name="Song X."/>
            <person name="Zhang H."/>
            <person name="Dai N."/>
            <person name="Sheng W."/>
            <person name="Hou X."/>
            <person name="Wei L."/>
        </authorList>
    </citation>
    <scope>NUCLEOTIDE SEQUENCE</scope>
    <source>
        <strain evidence="1">3651</strain>
        <tissue evidence="1">Leaf</tissue>
    </source>
</reference>
<comment type="caution">
    <text evidence="1">The sequence shown here is derived from an EMBL/GenBank/DDBJ whole genome shotgun (WGS) entry which is preliminary data.</text>
</comment>
<protein>
    <submittedName>
        <fullName evidence="1">Uncharacterized protein</fullName>
    </submittedName>
</protein>
<keyword evidence="2" id="KW-1185">Reference proteome</keyword>
<gene>
    <name evidence="1" type="ORF">Salat_1940800</name>
</gene>
<dbReference type="AlphaFoldDB" id="A0AAE1Y4G6"/>
<dbReference type="Proteomes" id="UP001293254">
    <property type="component" value="Unassembled WGS sequence"/>
</dbReference>
<organism evidence="1 2">
    <name type="scientific">Sesamum alatum</name>
    <dbReference type="NCBI Taxonomy" id="300844"/>
    <lineage>
        <taxon>Eukaryota</taxon>
        <taxon>Viridiplantae</taxon>
        <taxon>Streptophyta</taxon>
        <taxon>Embryophyta</taxon>
        <taxon>Tracheophyta</taxon>
        <taxon>Spermatophyta</taxon>
        <taxon>Magnoliopsida</taxon>
        <taxon>eudicotyledons</taxon>
        <taxon>Gunneridae</taxon>
        <taxon>Pentapetalae</taxon>
        <taxon>asterids</taxon>
        <taxon>lamiids</taxon>
        <taxon>Lamiales</taxon>
        <taxon>Pedaliaceae</taxon>
        <taxon>Sesamum</taxon>
    </lineage>
</organism>
<evidence type="ECO:0000313" key="2">
    <source>
        <dbReference type="Proteomes" id="UP001293254"/>
    </source>
</evidence>
<reference evidence="1" key="2">
    <citation type="journal article" date="2024" name="Plant">
        <title>Genomic evolution and insights into agronomic trait innovations of Sesamum species.</title>
        <authorList>
            <person name="Miao H."/>
            <person name="Wang L."/>
            <person name="Qu L."/>
            <person name="Liu H."/>
            <person name="Sun Y."/>
            <person name="Le M."/>
            <person name="Wang Q."/>
            <person name="Wei S."/>
            <person name="Zheng Y."/>
            <person name="Lin W."/>
            <person name="Duan Y."/>
            <person name="Cao H."/>
            <person name="Xiong S."/>
            <person name="Wang X."/>
            <person name="Wei L."/>
            <person name="Li C."/>
            <person name="Ma Q."/>
            <person name="Ju M."/>
            <person name="Zhao R."/>
            <person name="Li G."/>
            <person name="Mu C."/>
            <person name="Tian Q."/>
            <person name="Mei H."/>
            <person name="Zhang T."/>
            <person name="Gao T."/>
            <person name="Zhang H."/>
        </authorList>
    </citation>
    <scope>NUCLEOTIDE SEQUENCE</scope>
    <source>
        <strain evidence="1">3651</strain>
    </source>
</reference>
<evidence type="ECO:0000313" key="1">
    <source>
        <dbReference type="EMBL" id="KAK4423580.1"/>
    </source>
</evidence>
<sequence>MNKTKCHFFLYNYCKLKLFGRGSFIPFKRLLISQRFGGVEIPFSGPSRRTTQQQSVFRHPPPAELSTLVSSPIIVHHLLVRSKMLQLDLDLCWTYALGPCHWWRTLFQDSNHLSERNNPESLVFLPP</sequence>
<accession>A0AAE1Y4G6</accession>
<dbReference type="EMBL" id="JACGWO010000007">
    <property type="protein sequence ID" value="KAK4423580.1"/>
    <property type="molecule type" value="Genomic_DNA"/>
</dbReference>